<evidence type="ECO:0000313" key="9">
    <source>
        <dbReference type="RefSeq" id="XP_022094337.1"/>
    </source>
</evidence>
<dbReference type="SMART" id="SM00355">
    <property type="entry name" value="ZnF_C2H2"/>
    <property type="match status" value="2"/>
</dbReference>
<keyword evidence="4" id="KW-0862">Zinc</keyword>
<evidence type="ECO:0000313" key="8">
    <source>
        <dbReference type="Proteomes" id="UP000694845"/>
    </source>
</evidence>
<evidence type="ECO:0000256" key="3">
    <source>
        <dbReference type="ARBA" id="ARBA00022771"/>
    </source>
</evidence>
<dbReference type="GO" id="GO:0000981">
    <property type="term" value="F:DNA-binding transcription factor activity, RNA polymerase II-specific"/>
    <property type="evidence" value="ECO:0007669"/>
    <property type="project" value="TreeGrafter"/>
</dbReference>
<dbReference type="Gene3D" id="3.30.160.60">
    <property type="entry name" value="Classic Zinc Finger"/>
    <property type="match status" value="1"/>
</dbReference>
<keyword evidence="2" id="KW-0677">Repeat</keyword>
<dbReference type="OrthoDB" id="10018191at2759"/>
<dbReference type="PANTHER" id="PTHR24408:SF58">
    <property type="entry name" value="TRANSCRIPTION FACTOR (TFIIIA), PUTATIVE (AFU_ORTHOLOGUE AFUA_1G05150)-RELATED"/>
    <property type="match status" value="1"/>
</dbReference>
<sequence length="185" mass="20800">MDAANTRSLRGAGSSQRQKCEECEKDFSSLTSLRRHVQEQHTRKEKLNCPRCSKTFIRKHDMEKHLRKAHGGALEMLANVLENLKEELDQPDPVEPPVVSPKRKRVSFASMPYSDPETAEVPSGMTLDSSPSMSCQEVAVQTSPHGGSGETEIIRQRIIERTTKELLDDDGKVVARVITERFLVE</sequence>
<dbReference type="Pfam" id="PF00096">
    <property type="entry name" value="zf-C2H2"/>
    <property type="match status" value="1"/>
</dbReference>
<accession>A0A8B7YNU1</accession>
<dbReference type="PROSITE" id="PS50157">
    <property type="entry name" value="ZINC_FINGER_C2H2_2"/>
    <property type="match status" value="2"/>
</dbReference>
<dbReference type="PANTHER" id="PTHR24408">
    <property type="entry name" value="ZINC FINGER PROTEIN"/>
    <property type="match status" value="1"/>
</dbReference>
<dbReference type="PROSITE" id="PS00028">
    <property type="entry name" value="ZINC_FINGER_C2H2_1"/>
    <property type="match status" value="2"/>
</dbReference>
<dbReference type="GO" id="GO:0008270">
    <property type="term" value="F:zinc ion binding"/>
    <property type="evidence" value="ECO:0007669"/>
    <property type="project" value="UniProtKB-KW"/>
</dbReference>
<dbReference type="GO" id="GO:0043565">
    <property type="term" value="F:sequence-specific DNA binding"/>
    <property type="evidence" value="ECO:0007669"/>
    <property type="project" value="TreeGrafter"/>
</dbReference>
<keyword evidence="8" id="KW-1185">Reference proteome</keyword>
<feature type="domain" description="C2H2-type" evidence="7">
    <location>
        <begin position="47"/>
        <end position="75"/>
    </location>
</feature>
<evidence type="ECO:0000256" key="4">
    <source>
        <dbReference type="ARBA" id="ARBA00022833"/>
    </source>
</evidence>
<dbReference type="InterPro" id="IPR013087">
    <property type="entry name" value="Znf_C2H2_type"/>
</dbReference>
<dbReference type="OMA" id="QKCEECE"/>
<feature type="domain" description="C2H2-type" evidence="7">
    <location>
        <begin position="18"/>
        <end position="46"/>
    </location>
</feature>
<reference evidence="9" key="1">
    <citation type="submission" date="2025-08" db="UniProtKB">
        <authorList>
            <consortium name="RefSeq"/>
        </authorList>
    </citation>
    <scope>IDENTIFICATION</scope>
</reference>
<feature type="region of interest" description="Disordered" evidence="6">
    <location>
        <begin position="1"/>
        <end position="21"/>
    </location>
</feature>
<evidence type="ECO:0000256" key="2">
    <source>
        <dbReference type="ARBA" id="ARBA00022737"/>
    </source>
</evidence>
<organism evidence="8 9">
    <name type="scientific">Acanthaster planci</name>
    <name type="common">Crown-of-thorns starfish</name>
    <dbReference type="NCBI Taxonomy" id="133434"/>
    <lineage>
        <taxon>Eukaryota</taxon>
        <taxon>Metazoa</taxon>
        <taxon>Echinodermata</taxon>
        <taxon>Eleutherozoa</taxon>
        <taxon>Asterozoa</taxon>
        <taxon>Asteroidea</taxon>
        <taxon>Valvatacea</taxon>
        <taxon>Valvatida</taxon>
        <taxon>Acanthasteridae</taxon>
        <taxon>Acanthaster</taxon>
    </lineage>
</organism>
<keyword evidence="3 5" id="KW-0863">Zinc-finger</keyword>
<dbReference type="InterPro" id="IPR036236">
    <property type="entry name" value="Znf_C2H2_sf"/>
</dbReference>
<name>A0A8B7YNU1_ACAPL</name>
<dbReference type="AlphaFoldDB" id="A0A8B7YNU1"/>
<dbReference type="KEGG" id="aplc:110981246"/>
<evidence type="ECO:0000256" key="1">
    <source>
        <dbReference type="ARBA" id="ARBA00022723"/>
    </source>
</evidence>
<evidence type="ECO:0000259" key="7">
    <source>
        <dbReference type="PROSITE" id="PS50157"/>
    </source>
</evidence>
<feature type="compositionally biased region" description="Polar residues" evidence="6">
    <location>
        <begin position="1"/>
        <end position="17"/>
    </location>
</feature>
<evidence type="ECO:0000256" key="6">
    <source>
        <dbReference type="SAM" id="MobiDB-lite"/>
    </source>
</evidence>
<protein>
    <submittedName>
        <fullName evidence="9">PR domain zinc finger protein 16-like</fullName>
    </submittedName>
</protein>
<dbReference type="Pfam" id="PF13894">
    <property type="entry name" value="zf-C2H2_4"/>
    <property type="match status" value="1"/>
</dbReference>
<evidence type="ECO:0000256" key="5">
    <source>
        <dbReference type="PROSITE-ProRule" id="PRU00042"/>
    </source>
</evidence>
<proteinExistence type="predicted"/>
<dbReference type="RefSeq" id="XP_022094337.1">
    <property type="nucleotide sequence ID" value="XM_022238645.1"/>
</dbReference>
<dbReference type="SUPFAM" id="SSF57667">
    <property type="entry name" value="beta-beta-alpha zinc fingers"/>
    <property type="match status" value="1"/>
</dbReference>
<keyword evidence="1" id="KW-0479">Metal-binding</keyword>
<dbReference type="Proteomes" id="UP000694845">
    <property type="component" value="Unplaced"/>
</dbReference>
<gene>
    <name evidence="9" type="primary">LOC110981246</name>
</gene>
<dbReference type="GeneID" id="110981246"/>
<dbReference type="GO" id="GO:0005634">
    <property type="term" value="C:nucleus"/>
    <property type="evidence" value="ECO:0007669"/>
    <property type="project" value="TreeGrafter"/>
</dbReference>